<evidence type="ECO:0000313" key="2">
    <source>
        <dbReference type="EMBL" id="HDX30172.1"/>
    </source>
</evidence>
<comment type="caution">
    <text evidence="2">The sequence shown here is derived from an EMBL/GenBank/DDBJ whole genome shotgun (WGS) entry which is preliminary data.</text>
</comment>
<keyword evidence="1" id="KW-0732">Signal</keyword>
<evidence type="ECO:0000256" key="1">
    <source>
        <dbReference type="SAM" id="SignalP"/>
    </source>
</evidence>
<dbReference type="AlphaFoldDB" id="A0A7C1FDB9"/>
<sequence length="316" mass="34428">MSPRRLNRIILSIVLALLVTASVHAQGPGPKVEPFVPAAPASPTPSRSPAFRQAAEAALQAYLEAHGPAAPLARLALDEQGRAVHVEEPASLSPMDADAARQAALRKIRNVSDRGIAKNWQDAVLDNAIPLYDLSGEVVAYLFPVRRDGEPASSLTVVALNLPNPVLEFATEGPAPLDGMPETLRRQGMALRAPERPLYLGLLGYAYEVIADKARTRRVLRLLDGQMLDVPETEARIPLRQHIRLSDVQSQSAAPQAYRFIPGVPDWNQFWGSYGCWSGCSPTAVINAMGYWDSQGGVREVHALRNCHSDFIPWQA</sequence>
<dbReference type="EMBL" id="DSMG01000018">
    <property type="protein sequence ID" value="HDX30172.1"/>
    <property type="molecule type" value="Genomic_DNA"/>
</dbReference>
<evidence type="ECO:0008006" key="3">
    <source>
        <dbReference type="Google" id="ProtNLM"/>
    </source>
</evidence>
<gene>
    <name evidence="2" type="ORF">ENQ20_01610</name>
</gene>
<organism evidence="2">
    <name type="scientific">Caldilinea aerophila</name>
    <dbReference type="NCBI Taxonomy" id="133453"/>
    <lineage>
        <taxon>Bacteria</taxon>
        <taxon>Bacillati</taxon>
        <taxon>Chloroflexota</taxon>
        <taxon>Caldilineae</taxon>
        <taxon>Caldilineales</taxon>
        <taxon>Caldilineaceae</taxon>
        <taxon>Caldilinea</taxon>
    </lineage>
</organism>
<accession>A0A7C1FDB9</accession>
<protein>
    <recommendedName>
        <fullName evidence="3">Peptidase C39-like domain-containing protein</fullName>
    </recommendedName>
</protein>
<feature type="chain" id="PRO_5027857780" description="Peptidase C39-like domain-containing protein" evidence="1">
    <location>
        <begin position="26"/>
        <end position="316"/>
    </location>
</feature>
<reference evidence="2" key="1">
    <citation type="journal article" date="2020" name="mSystems">
        <title>Genome- and Community-Level Interaction Insights into Carbon Utilization and Element Cycling Functions of Hydrothermarchaeota in Hydrothermal Sediment.</title>
        <authorList>
            <person name="Zhou Z."/>
            <person name="Liu Y."/>
            <person name="Xu W."/>
            <person name="Pan J."/>
            <person name="Luo Z.H."/>
            <person name="Li M."/>
        </authorList>
    </citation>
    <scope>NUCLEOTIDE SEQUENCE [LARGE SCALE GENOMIC DNA]</scope>
    <source>
        <strain evidence="2">SpSt-289</strain>
    </source>
</reference>
<proteinExistence type="predicted"/>
<name>A0A7C1FDB9_9CHLR</name>
<feature type="signal peptide" evidence="1">
    <location>
        <begin position="1"/>
        <end position="25"/>
    </location>
</feature>